<keyword evidence="3" id="KW-1185">Reference proteome</keyword>
<gene>
    <name evidence="2" type="ORF">DILT_LOCUS2532</name>
</gene>
<feature type="transmembrane region" description="Helical" evidence="1">
    <location>
        <begin position="96"/>
        <end position="120"/>
    </location>
</feature>
<evidence type="ECO:0000313" key="3">
    <source>
        <dbReference type="Proteomes" id="UP000281553"/>
    </source>
</evidence>
<accession>A0A3P6SGI3</accession>
<keyword evidence="1" id="KW-0472">Membrane</keyword>
<organism evidence="2 3">
    <name type="scientific">Dibothriocephalus latus</name>
    <name type="common">Fish tapeworm</name>
    <name type="synonym">Diphyllobothrium latum</name>
    <dbReference type="NCBI Taxonomy" id="60516"/>
    <lineage>
        <taxon>Eukaryota</taxon>
        <taxon>Metazoa</taxon>
        <taxon>Spiralia</taxon>
        <taxon>Lophotrochozoa</taxon>
        <taxon>Platyhelminthes</taxon>
        <taxon>Cestoda</taxon>
        <taxon>Eucestoda</taxon>
        <taxon>Diphyllobothriidea</taxon>
        <taxon>Diphyllobothriidae</taxon>
        <taxon>Dibothriocephalus</taxon>
    </lineage>
</organism>
<proteinExistence type="predicted"/>
<feature type="transmembrane region" description="Helical" evidence="1">
    <location>
        <begin position="32"/>
        <end position="54"/>
    </location>
</feature>
<dbReference type="EMBL" id="UYRU01042241">
    <property type="protein sequence ID" value="VDK73876.1"/>
    <property type="molecule type" value="Genomic_DNA"/>
</dbReference>
<evidence type="ECO:0000256" key="1">
    <source>
        <dbReference type="SAM" id="Phobius"/>
    </source>
</evidence>
<dbReference type="OrthoDB" id="6229380at2759"/>
<keyword evidence="1" id="KW-1133">Transmembrane helix</keyword>
<dbReference type="AlphaFoldDB" id="A0A3P6SGI3"/>
<keyword evidence="1" id="KW-0812">Transmembrane</keyword>
<sequence length="129" mass="14181">MISAIIAVSTTAWQGGSLFQSTNLHWEDACSAIGGLIVFGAIGYFIAFLTGLYWAKFPELEGYLLLTFYIGLYVGTLSVFIATLIFTTVINRTWSALLSVIGCTLGGIAIWLELPTLLWFKECCIRPKD</sequence>
<evidence type="ECO:0000313" key="2">
    <source>
        <dbReference type="EMBL" id="VDK73876.1"/>
    </source>
</evidence>
<protein>
    <submittedName>
        <fullName evidence="2">Uncharacterized protein</fullName>
    </submittedName>
</protein>
<reference evidence="2 3" key="1">
    <citation type="submission" date="2018-11" db="EMBL/GenBank/DDBJ databases">
        <authorList>
            <consortium name="Pathogen Informatics"/>
        </authorList>
    </citation>
    <scope>NUCLEOTIDE SEQUENCE [LARGE SCALE GENOMIC DNA]</scope>
</reference>
<name>A0A3P6SGI3_DIBLA</name>
<feature type="transmembrane region" description="Helical" evidence="1">
    <location>
        <begin position="66"/>
        <end position="90"/>
    </location>
</feature>
<dbReference type="Proteomes" id="UP000281553">
    <property type="component" value="Unassembled WGS sequence"/>
</dbReference>